<name>A0ABU8TJX4_9HYPH</name>
<keyword evidence="2" id="KW-0812">Transmembrane</keyword>
<feature type="region of interest" description="Disordered" evidence="1">
    <location>
        <begin position="72"/>
        <end position="91"/>
    </location>
</feature>
<dbReference type="Proteomes" id="UP001385499">
    <property type="component" value="Unassembled WGS sequence"/>
</dbReference>
<comment type="caution">
    <text evidence="3">The sequence shown here is derived from an EMBL/GenBank/DDBJ whole genome shotgun (WGS) entry which is preliminary data.</text>
</comment>
<dbReference type="RefSeq" id="WP_340274183.1">
    <property type="nucleotide sequence ID" value="NZ_JBAKIA010000005.1"/>
</dbReference>
<sequence length="91" mass="9874">MQKTLTQKTPPQKTWKRETALLMIFFLLFLAIFDLLSGGGTGALEWASLFALPFIGFAAAAFGLDAATKQGRWGRPHGGPDHLPPEGFAND</sequence>
<evidence type="ECO:0000313" key="3">
    <source>
        <dbReference type="EMBL" id="MEJ8474437.1"/>
    </source>
</evidence>
<organism evidence="3 4">
    <name type="scientific">Roseibium algae</name>
    <dbReference type="NCBI Taxonomy" id="3123038"/>
    <lineage>
        <taxon>Bacteria</taxon>
        <taxon>Pseudomonadati</taxon>
        <taxon>Pseudomonadota</taxon>
        <taxon>Alphaproteobacteria</taxon>
        <taxon>Hyphomicrobiales</taxon>
        <taxon>Stappiaceae</taxon>
        <taxon>Roseibium</taxon>
    </lineage>
</organism>
<accession>A0ABU8TJX4</accession>
<feature type="transmembrane region" description="Helical" evidence="2">
    <location>
        <begin position="20"/>
        <end position="40"/>
    </location>
</feature>
<reference evidence="3 4" key="1">
    <citation type="submission" date="2024-02" db="EMBL/GenBank/DDBJ databases">
        <title>Roseibium algae sp. nov., isolated from marine alga (Grateloupia sp.), showing potential in myo-inositol conversion.</title>
        <authorList>
            <person name="Wang Y."/>
        </authorList>
    </citation>
    <scope>NUCLEOTIDE SEQUENCE [LARGE SCALE GENOMIC DNA]</scope>
    <source>
        <strain evidence="3 4">H3510</strain>
    </source>
</reference>
<protein>
    <submittedName>
        <fullName evidence="3">Uncharacterized protein</fullName>
    </submittedName>
</protein>
<proteinExistence type="predicted"/>
<keyword evidence="2" id="KW-1133">Transmembrane helix</keyword>
<evidence type="ECO:0000313" key="4">
    <source>
        <dbReference type="Proteomes" id="UP001385499"/>
    </source>
</evidence>
<keyword evidence="4" id="KW-1185">Reference proteome</keyword>
<dbReference type="EMBL" id="JBAKIA010000005">
    <property type="protein sequence ID" value="MEJ8474437.1"/>
    <property type="molecule type" value="Genomic_DNA"/>
</dbReference>
<keyword evidence="2" id="KW-0472">Membrane</keyword>
<feature type="transmembrane region" description="Helical" evidence="2">
    <location>
        <begin position="46"/>
        <end position="67"/>
    </location>
</feature>
<evidence type="ECO:0000256" key="2">
    <source>
        <dbReference type="SAM" id="Phobius"/>
    </source>
</evidence>
<evidence type="ECO:0000256" key="1">
    <source>
        <dbReference type="SAM" id="MobiDB-lite"/>
    </source>
</evidence>
<gene>
    <name evidence="3" type="ORF">V6575_10085</name>
</gene>